<accession>A0A2T3G1E4</accession>
<organism evidence="2 3">
    <name type="scientific">Faecalibacillus faecis</name>
    <dbReference type="NCBI Taxonomy" id="1982628"/>
    <lineage>
        <taxon>Bacteria</taxon>
        <taxon>Bacillati</taxon>
        <taxon>Bacillota</taxon>
        <taxon>Erysipelotrichia</taxon>
        <taxon>Erysipelotrichales</taxon>
        <taxon>Coprobacillaceae</taxon>
        <taxon>Faecalibacillus</taxon>
    </lineage>
</organism>
<comment type="caution">
    <text evidence="2">The sequence shown here is derived from an EMBL/GenBank/DDBJ whole genome shotgun (WGS) entry which is preliminary data.</text>
</comment>
<dbReference type="Proteomes" id="UP000241201">
    <property type="component" value="Unassembled WGS sequence"/>
</dbReference>
<dbReference type="RefSeq" id="WP_106987495.1">
    <property type="nucleotide sequence ID" value="NZ_PYLP01000003.1"/>
</dbReference>
<protein>
    <recommendedName>
        <fullName evidence="1">Cellulose-binding Sde182 nucleoside hydrolase-like domain-containing protein</fullName>
    </recommendedName>
</protein>
<sequence>MEKIRTIITQDAEVDDQNSLRHILLYANDIEIQGIIQTSSVFHWIGQRGTQGPEDKPDYDNVYRWTGTAWMNEVIDNYESVYENLICHDKNYPTPHYLRSIIKVGNIGYPGEMDNPTEGSKLIKERILDDDLRTLYIQVWGGTNTIARALFDIEQEYKDSSCWQDLKNKIEKKVVITACGEQDNTYRDYIAEVYPNIQFVKCLQMKSYGYAWNMMPEGNSKENLKADFFKKNILHHGALLDKYATWADGQYYEGEPERCQFGVNKELMKNWWGIKAGMGEHVHYDFLSEGDSPTYFCLFPWGLRGLENFSYGSLSGRFEKDNSLKNSKGELLNYWNPVDDAYTDIHGKTVYTESMWGYVEHIQNDFAARANWCISNINDEQPPVVEIEESKDFLVTKGQEIQFHLKMQENVDYFIKYYQDASSYKKCIDTHINNNVISINLPTDLKNKDQLHFIIEGKNKDKHRLARFAQIIFTVNE</sequence>
<dbReference type="EMBL" id="PYLP01000003">
    <property type="protein sequence ID" value="PST41374.1"/>
    <property type="molecule type" value="Genomic_DNA"/>
</dbReference>
<dbReference type="InterPro" id="IPR036452">
    <property type="entry name" value="Ribo_hydro-like"/>
</dbReference>
<dbReference type="AlphaFoldDB" id="A0A2T3G1E4"/>
<evidence type="ECO:0000259" key="1">
    <source>
        <dbReference type="Pfam" id="PF07632"/>
    </source>
</evidence>
<dbReference type="Pfam" id="PF07632">
    <property type="entry name" value="Sde182_NH-like"/>
    <property type="match status" value="1"/>
</dbReference>
<reference evidence="3" key="1">
    <citation type="submission" date="2018-03" db="EMBL/GenBank/DDBJ databases">
        <title>Lachnoclostridium SNUG30370 gen.nov., sp.nov., isolated from human faeces.</title>
        <authorList>
            <person name="Seo B."/>
            <person name="Jeon K."/>
            <person name="Ko G."/>
        </authorList>
    </citation>
    <scope>NUCLEOTIDE SEQUENCE [LARGE SCALE GENOMIC DNA]</scope>
    <source>
        <strain evidence="3">SNUG30370</strain>
    </source>
</reference>
<dbReference type="GeneID" id="77470327"/>
<dbReference type="GO" id="GO:0016799">
    <property type="term" value="F:hydrolase activity, hydrolyzing N-glycosyl compounds"/>
    <property type="evidence" value="ECO:0007669"/>
    <property type="project" value="InterPro"/>
</dbReference>
<dbReference type="InterPro" id="IPR011483">
    <property type="entry name" value="Sde182_NH-like"/>
</dbReference>
<evidence type="ECO:0000313" key="2">
    <source>
        <dbReference type="EMBL" id="PST41374.1"/>
    </source>
</evidence>
<feature type="domain" description="Cellulose-binding Sde182 nucleoside hydrolase-like" evidence="1">
    <location>
        <begin position="5"/>
        <end position="318"/>
    </location>
</feature>
<dbReference type="Gene3D" id="3.90.245.10">
    <property type="entry name" value="Ribonucleoside hydrolase-like"/>
    <property type="match status" value="1"/>
</dbReference>
<keyword evidence="3" id="KW-1185">Reference proteome</keyword>
<name>A0A2T3G1E4_9FIRM</name>
<proteinExistence type="predicted"/>
<gene>
    <name evidence="2" type="ORF">C7U55_04335</name>
</gene>
<evidence type="ECO:0000313" key="3">
    <source>
        <dbReference type="Proteomes" id="UP000241201"/>
    </source>
</evidence>